<feature type="transmembrane region" description="Helical" evidence="7">
    <location>
        <begin position="29"/>
        <end position="50"/>
    </location>
</feature>
<dbReference type="AlphaFoldDB" id="A0A1S3EYC8"/>
<feature type="domain" description="THD" evidence="8">
    <location>
        <begin position="118"/>
        <end position="252"/>
    </location>
</feature>
<proteinExistence type="inferred from homology"/>
<keyword evidence="3" id="KW-0202">Cytokine</keyword>
<sequence>MIATSPFLLAPKAPLSHMGGPTREPALSVALWLSWGATLGVIACAIALLTQQTELQHLRREVSRLQRSRGPSQKGEEYFWHSLQEQKQSPDALEAWEDGWRSRRRRAVFTHNRKKKHSVLHLVPINITSKEDSDVTEVMWQPALWRGRGLEAQGHVVRVWEAGIYLLYSQVLFHDVTFTMGQVVSLEGQGRQEILFRCIHSMPSDPDRAYNSCFSSGVFHLHQGDIVNVRIPRAKAKLSLSPHGTFLGFVRL</sequence>
<dbReference type="Pfam" id="PF00229">
    <property type="entry name" value="TNF"/>
    <property type="match status" value="1"/>
</dbReference>
<dbReference type="GO" id="GO:0030890">
    <property type="term" value="P:positive regulation of B cell proliferation"/>
    <property type="evidence" value="ECO:0007669"/>
    <property type="project" value="TreeGrafter"/>
</dbReference>
<dbReference type="GO" id="GO:0006955">
    <property type="term" value="P:immune response"/>
    <property type="evidence" value="ECO:0007669"/>
    <property type="project" value="InterPro"/>
</dbReference>
<organism evidence="9 10">
    <name type="scientific">Dipodomys ordii</name>
    <name type="common">Ord's kangaroo rat</name>
    <dbReference type="NCBI Taxonomy" id="10020"/>
    <lineage>
        <taxon>Eukaryota</taxon>
        <taxon>Metazoa</taxon>
        <taxon>Chordata</taxon>
        <taxon>Craniata</taxon>
        <taxon>Vertebrata</taxon>
        <taxon>Euteleostomi</taxon>
        <taxon>Mammalia</taxon>
        <taxon>Eutheria</taxon>
        <taxon>Euarchontoglires</taxon>
        <taxon>Glires</taxon>
        <taxon>Rodentia</taxon>
        <taxon>Castorimorpha</taxon>
        <taxon>Heteromyidae</taxon>
        <taxon>Dipodomyinae</taxon>
        <taxon>Dipodomys</taxon>
    </lineage>
</organism>
<keyword evidence="5" id="KW-1015">Disulfide bond</keyword>
<name>A0A1S3EYC8_DIPOR</name>
<dbReference type="CDD" id="cd00184">
    <property type="entry name" value="TNF"/>
    <property type="match status" value="1"/>
</dbReference>
<dbReference type="PROSITE" id="PS00251">
    <property type="entry name" value="THD_1"/>
    <property type="match status" value="1"/>
</dbReference>
<reference evidence="10" key="1">
    <citation type="submission" date="2025-08" db="UniProtKB">
        <authorList>
            <consortium name="RefSeq"/>
        </authorList>
    </citation>
    <scope>IDENTIFICATION</scope>
    <source>
        <tissue evidence="10">Kidney</tissue>
    </source>
</reference>
<dbReference type="PANTHER" id="PTHR15151:SF12">
    <property type="entry name" value="TUMOR NECROSIS FACTOR LIGAND SUPERFAMILY MEMBER 13"/>
    <property type="match status" value="1"/>
</dbReference>
<dbReference type="GeneID" id="105983517"/>
<dbReference type="GO" id="GO:0005615">
    <property type="term" value="C:extracellular space"/>
    <property type="evidence" value="ECO:0007669"/>
    <property type="project" value="UniProtKB-KW"/>
</dbReference>
<dbReference type="GO" id="GO:0016020">
    <property type="term" value="C:membrane"/>
    <property type="evidence" value="ECO:0007669"/>
    <property type="project" value="InterPro"/>
</dbReference>
<gene>
    <name evidence="10" type="primary">Tnfsf13</name>
</gene>
<keyword evidence="7" id="KW-0812">Transmembrane</keyword>
<dbReference type="GO" id="GO:0005164">
    <property type="term" value="F:tumor necrosis factor receptor binding"/>
    <property type="evidence" value="ECO:0007669"/>
    <property type="project" value="InterPro"/>
</dbReference>
<keyword evidence="7" id="KW-1133">Transmembrane helix</keyword>
<dbReference type="CTD" id="8741"/>
<dbReference type="InterPro" id="IPR051748">
    <property type="entry name" value="TNF_Ligand_Superfamily"/>
</dbReference>
<dbReference type="RefSeq" id="XP_012868910.1">
    <property type="nucleotide sequence ID" value="XM_013013456.1"/>
</dbReference>
<accession>A0A1S3EYC8</accession>
<dbReference type="Proteomes" id="UP000081671">
    <property type="component" value="Unplaced"/>
</dbReference>
<dbReference type="InterPro" id="IPR008983">
    <property type="entry name" value="Tumour_necrosis_fac-like_dom"/>
</dbReference>
<keyword evidence="4" id="KW-0964">Secreted</keyword>
<keyword evidence="6" id="KW-0325">Glycoprotein</keyword>
<evidence type="ECO:0000256" key="2">
    <source>
        <dbReference type="ARBA" id="ARBA00008670"/>
    </source>
</evidence>
<dbReference type="GO" id="GO:0005125">
    <property type="term" value="F:cytokine activity"/>
    <property type="evidence" value="ECO:0007669"/>
    <property type="project" value="UniProtKB-KW"/>
</dbReference>
<dbReference type="InterPro" id="IPR021184">
    <property type="entry name" value="TNF_CS"/>
</dbReference>
<dbReference type="SUPFAM" id="SSF49842">
    <property type="entry name" value="TNF-like"/>
    <property type="match status" value="1"/>
</dbReference>
<dbReference type="InParanoid" id="A0A1S3EYC8"/>
<dbReference type="FunCoup" id="A0A1S3EYC8">
    <property type="interactions" value="273"/>
</dbReference>
<evidence type="ECO:0000256" key="7">
    <source>
        <dbReference type="SAM" id="Phobius"/>
    </source>
</evidence>
<evidence type="ECO:0000256" key="5">
    <source>
        <dbReference type="ARBA" id="ARBA00023157"/>
    </source>
</evidence>
<keyword evidence="9" id="KW-1185">Reference proteome</keyword>
<keyword evidence="7" id="KW-0472">Membrane</keyword>
<evidence type="ECO:0000313" key="10">
    <source>
        <dbReference type="RefSeq" id="XP_012868910.1"/>
    </source>
</evidence>
<evidence type="ECO:0000256" key="1">
    <source>
        <dbReference type="ARBA" id="ARBA00004613"/>
    </source>
</evidence>
<comment type="similarity">
    <text evidence="2">Belongs to the tumor necrosis factor family.</text>
</comment>
<evidence type="ECO:0000259" key="8">
    <source>
        <dbReference type="PROSITE" id="PS50049"/>
    </source>
</evidence>
<dbReference type="InterPro" id="IPR006052">
    <property type="entry name" value="TNF_dom"/>
</dbReference>
<dbReference type="GO" id="GO:0048298">
    <property type="term" value="P:positive regulation of isotype switching to IgA isotypes"/>
    <property type="evidence" value="ECO:0007669"/>
    <property type="project" value="TreeGrafter"/>
</dbReference>
<dbReference type="Gene3D" id="2.60.120.40">
    <property type="match status" value="1"/>
</dbReference>
<dbReference type="PANTHER" id="PTHR15151">
    <property type="entry name" value="PROTEIN EIGER"/>
    <property type="match status" value="1"/>
</dbReference>
<evidence type="ECO:0000313" key="9">
    <source>
        <dbReference type="Proteomes" id="UP000081671"/>
    </source>
</evidence>
<evidence type="ECO:0000256" key="3">
    <source>
        <dbReference type="ARBA" id="ARBA00022514"/>
    </source>
</evidence>
<dbReference type="PROSITE" id="PS50049">
    <property type="entry name" value="THD_2"/>
    <property type="match status" value="1"/>
</dbReference>
<dbReference type="KEGG" id="dord:105983517"/>
<evidence type="ECO:0000256" key="6">
    <source>
        <dbReference type="ARBA" id="ARBA00023180"/>
    </source>
</evidence>
<dbReference type="OrthoDB" id="6159739at2759"/>
<protein>
    <submittedName>
        <fullName evidence="10">Tumor necrosis factor ligand superfamily member 13 isoform X1</fullName>
    </submittedName>
</protein>
<comment type="subcellular location">
    <subcellularLocation>
        <location evidence="1">Secreted</location>
    </subcellularLocation>
</comment>
<evidence type="ECO:0000256" key="4">
    <source>
        <dbReference type="ARBA" id="ARBA00022525"/>
    </source>
</evidence>